<reference evidence="5 6" key="1">
    <citation type="journal article" date="2023" name="BMC Biol.">
        <title>The compact genome of the sponge Oopsacas minuta (Hexactinellida) is lacking key metazoan core genes.</title>
        <authorList>
            <person name="Santini S."/>
            <person name="Schenkelaars Q."/>
            <person name="Jourda C."/>
            <person name="Duchesne M."/>
            <person name="Belahbib H."/>
            <person name="Rocher C."/>
            <person name="Selva M."/>
            <person name="Riesgo A."/>
            <person name="Vervoort M."/>
            <person name="Leys S.P."/>
            <person name="Kodjabachian L."/>
            <person name="Le Bivic A."/>
            <person name="Borchiellini C."/>
            <person name="Claverie J.M."/>
            <person name="Renard E."/>
        </authorList>
    </citation>
    <scope>NUCLEOTIDE SEQUENCE [LARGE SCALE GENOMIC DNA]</scope>
    <source>
        <strain evidence="5">SPO-2</strain>
    </source>
</reference>
<dbReference type="Gene3D" id="2.20.25.240">
    <property type="match status" value="1"/>
</dbReference>
<keyword evidence="6" id="KW-1185">Reference proteome</keyword>
<keyword evidence="2" id="KW-0863">Zinc-finger</keyword>
<keyword evidence="1" id="KW-0479">Metal-binding</keyword>
<evidence type="ECO:0000259" key="4">
    <source>
        <dbReference type="Pfam" id="PF04500"/>
    </source>
</evidence>
<dbReference type="InterPro" id="IPR007588">
    <property type="entry name" value="Znf_FLYWCH"/>
</dbReference>
<comment type="caution">
    <text evidence="5">The sequence shown here is derived from an EMBL/GenBank/DDBJ whole genome shotgun (WGS) entry which is preliminary data.</text>
</comment>
<feature type="domain" description="FLYWCH-type" evidence="4">
    <location>
        <begin position="19"/>
        <end position="60"/>
    </location>
</feature>
<dbReference type="Proteomes" id="UP001165289">
    <property type="component" value="Unassembled WGS sequence"/>
</dbReference>
<dbReference type="Pfam" id="PF04500">
    <property type="entry name" value="FLYWCH"/>
    <property type="match status" value="1"/>
</dbReference>
<evidence type="ECO:0000313" key="5">
    <source>
        <dbReference type="EMBL" id="KAI6655981.1"/>
    </source>
</evidence>
<dbReference type="AlphaFoldDB" id="A0AAV7K4Y6"/>
<evidence type="ECO:0000256" key="1">
    <source>
        <dbReference type="ARBA" id="ARBA00022723"/>
    </source>
</evidence>
<keyword evidence="3" id="KW-0862">Zinc</keyword>
<dbReference type="GO" id="GO:0008270">
    <property type="term" value="F:zinc ion binding"/>
    <property type="evidence" value="ECO:0007669"/>
    <property type="project" value="UniProtKB-KW"/>
</dbReference>
<evidence type="ECO:0000256" key="2">
    <source>
        <dbReference type="ARBA" id="ARBA00022771"/>
    </source>
</evidence>
<proteinExistence type="predicted"/>
<name>A0AAV7K4Y6_9METZ</name>
<evidence type="ECO:0000313" key="6">
    <source>
        <dbReference type="Proteomes" id="UP001165289"/>
    </source>
</evidence>
<gene>
    <name evidence="5" type="ORF">LOD99_1715</name>
</gene>
<sequence length="142" mass="16058">MGTFSMSKKIISSNGISERNNKKCPALSFEGYSYRFDKFVSANTEKRWRCRTRDCNGCMYSINDPENSDIQIRTPHREHCIPDSDARAIELVVSDLKMKARTQLTPIPMLYGDAAATLSVNPSIASRFPLFGQSILLCIERD</sequence>
<protein>
    <recommendedName>
        <fullName evidence="4">FLYWCH-type domain-containing protein</fullName>
    </recommendedName>
</protein>
<evidence type="ECO:0000256" key="3">
    <source>
        <dbReference type="ARBA" id="ARBA00022833"/>
    </source>
</evidence>
<accession>A0AAV7K4Y6</accession>
<organism evidence="5 6">
    <name type="scientific">Oopsacas minuta</name>
    <dbReference type="NCBI Taxonomy" id="111878"/>
    <lineage>
        <taxon>Eukaryota</taxon>
        <taxon>Metazoa</taxon>
        <taxon>Porifera</taxon>
        <taxon>Hexactinellida</taxon>
        <taxon>Hexasterophora</taxon>
        <taxon>Lyssacinosida</taxon>
        <taxon>Leucopsacidae</taxon>
        <taxon>Oopsacas</taxon>
    </lineage>
</organism>
<dbReference type="EMBL" id="JAKMXF010000166">
    <property type="protein sequence ID" value="KAI6655981.1"/>
    <property type="molecule type" value="Genomic_DNA"/>
</dbReference>